<dbReference type="PANTHER" id="PTHR36180:SF2">
    <property type="entry name" value="BRO FAMILY PROTEIN"/>
    <property type="match status" value="1"/>
</dbReference>
<evidence type="ECO:0000259" key="1">
    <source>
        <dbReference type="PROSITE" id="PS51750"/>
    </source>
</evidence>
<dbReference type="InterPro" id="IPR003497">
    <property type="entry name" value="BRO_N_domain"/>
</dbReference>
<dbReference type="OrthoDB" id="4318391at2"/>
<reference evidence="2 3" key="1">
    <citation type="submission" date="2015-05" db="EMBL/GenBank/DDBJ databases">
        <title>Draft Genome assembly of Streptomyces showdoensis.</title>
        <authorList>
            <person name="Thapa K.K."/>
            <person name="Metsa-Ketela M."/>
        </authorList>
    </citation>
    <scope>NUCLEOTIDE SEQUENCE [LARGE SCALE GENOMIC DNA]</scope>
    <source>
        <strain evidence="2 3">ATCC 15227</strain>
    </source>
</reference>
<proteinExistence type="predicted"/>
<accession>A0A2P2GF48</accession>
<organism evidence="2 3">
    <name type="scientific">Streptomyces showdoensis</name>
    <dbReference type="NCBI Taxonomy" id="68268"/>
    <lineage>
        <taxon>Bacteria</taxon>
        <taxon>Bacillati</taxon>
        <taxon>Actinomycetota</taxon>
        <taxon>Actinomycetes</taxon>
        <taxon>Kitasatosporales</taxon>
        <taxon>Streptomycetaceae</taxon>
        <taxon>Streptomyces</taxon>
    </lineage>
</organism>
<dbReference type="EMBL" id="LAQS01000067">
    <property type="protein sequence ID" value="KKZ70144.1"/>
    <property type="molecule type" value="Genomic_DNA"/>
</dbReference>
<dbReference type="AlphaFoldDB" id="A0A2P2GF48"/>
<sequence length="272" mass="29101">MNAHVNADAIDIDDFVFAATGIRLRRLTLADGTHWFPAADVAGALGHGDVRKALRAHVGKAMQATLGERMVNLEGLVQLVAASTAARVGPFRAWIAEVVCAVQRHGAYGLEPSPVPGAFVVPSPVRDEVVRLEADELDDRSLTRLAEAADLLAVPVQRALPEPYADPYADPYAEPQPGAYAGPALTPQDLLASWYERNVVLDADVRAVAACLAPELVRGGVRYRLEEVARLTGLPSDRVRDCVRMLVERGCMRHAGGDGGEGGDEGLLYLLP</sequence>
<dbReference type="PANTHER" id="PTHR36180">
    <property type="entry name" value="DNA-BINDING PROTEIN-RELATED-RELATED"/>
    <property type="match status" value="1"/>
</dbReference>
<feature type="domain" description="Bro-N" evidence="1">
    <location>
        <begin position="9"/>
        <end position="106"/>
    </location>
</feature>
<name>A0A2P2GF48_STREW</name>
<dbReference type="PROSITE" id="PS51750">
    <property type="entry name" value="BRO_N"/>
    <property type="match status" value="1"/>
</dbReference>
<dbReference type="Pfam" id="PF02498">
    <property type="entry name" value="Bro-N"/>
    <property type="match status" value="1"/>
</dbReference>
<dbReference type="SMART" id="SM01040">
    <property type="entry name" value="Bro-N"/>
    <property type="match status" value="1"/>
</dbReference>
<evidence type="ECO:0000313" key="2">
    <source>
        <dbReference type="EMBL" id="KKZ70144.1"/>
    </source>
</evidence>
<dbReference type="RefSeq" id="WP_046911321.1">
    <property type="nucleotide sequence ID" value="NZ_BAAAXG010000026.1"/>
</dbReference>
<gene>
    <name evidence="2" type="ORF">VO63_30575</name>
</gene>
<comment type="caution">
    <text evidence="2">The sequence shown here is derived from an EMBL/GenBank/DDBJ whole genome shotgun (WGS) entry which is preliminary data.</text>
</comment>
<dbReference type="Proteomes" id="UP000265325">
    <property type="component" value="Unassembled WGS sequence"/>
</dbReference>
<keyword evidence="3" id="KW-1185">Reference proteome</keyword>
<evidence type="ECO:0000313" key="3">
    <source>
        <dbReference type="Proteomes" id="UP000265325"/>
    </source>
</evidence>
<protein>
    <recommendedName>
        <fullName evidence="1">Bro-N domain-containing protein</fullName>
    </recommendedName>
</protein>